<feature type="chain" id="PRO_5045125588" evidence="1">
    <location>
        <begin position="20"/>
        <end position="98"/>
    </location>
</feature>
<organism evidence="2 3">
    <name type="scientific">Methylomonas albis</name>
    <dbReference type="NCBI Taxonomy" id="1854563"/>
    <lineage>
        <taxon>Bacteria</taxon>
        <taxon>Pseudomonadati</taxon>
        <taxon>Pseudomonadota</taxon>
        <taxon>Gammaproteobacteria</taxon>
        <taxon>Methylococcales</taxon>
        <taxon>Methylococcaceae</taxon>
        <taxon>Methylomonas</taxon>
    </lineage>
</organism>
<reference evidence="2 3" key="1">
    <citation type="submission" date="2020-09" db="EMBL/GenBank/DDBJ databases">
        <title>Methylomonas albis sp. nov. and Methylomonas fluvii sp. nov.: Two cold-adapted methanotrophs from the River Elbe and an amended description of Methylovulum psychrotolerans strain Eb1.</title>
        <authorList>
            <person name="Bussmann I.K."/>
            <person name="Klings K.-W."/>
            <person name="Warnstedt J."/>
            <person name="Hoppert M."/>
            <person name="Saborowski A."/>
            <person name="Horn F."/>
            <person name="Liebner S."/>
        </authorList>
    </citation>
    <scope>NUCLEOTIDE SEQUENCE [LARGE SCALE GENOMIC DNA]</scope>
    <source>
        <strain evidence="2 3">EbA</strain>
    </source>
</reference>
<gene>
    <name evidence="2" type="ORF">IE877_15950</name>
</gene>
<evidence type="ECO:0000256" key="1">
    <source>
        <dbReference type="SAM" id="SignalP"/>
    </source>
</evidence>
<evidence type="ECO:0000313" key="3">
    <source>
        <dbReference type="Proteomes" id="UP000652176"/>
    </source>
</evidence>
<comment type="caution">
    <text evidence="2">The sequence shown here is derived from an EMBL/GenBank/DDBJ whole genome shotgun (WGS) entry which is preliminary data.</text>
</comment>
<feature type="signal peptide" evidence="1">
    <location>
        <begin position="1"/>
        <end position="19"/>
    </location>
</feature>
<keyword evidence="3" id="KW-1185">Reference proteome</keyword>
<keyword evidence="1" id="KW-0732">Signal</keyword>
<proteinExistence type="predicted"/>
<sequence>MVSKCIFTTLLLFATTGFAAIGDGDKFDFMPIPGEFCNSLSDQKQRDLFKQYPKDEGIINLYAQYLGLCQLVHDGSITEQTASVLCTEQRNSLIKNRK</sequence>
<evidence type="ECO:0000313" key="2">
    <source>
        <dbReference type="EMBL" id="MBD9357354.1"/>
    </source>
</evidence>
<dbReference type="Proteomes" id="UP000652176">
    <property type="component" value="Unassembled WGS sequence"/>
</dbReference>
<protein>
    <submittedName>
        <fullName evidence="2">Uncharacterized protein</fullName>
    </submittedName>
</protein>
<name>A0ABR9D572_9GAMM</name>
<accession>A0ABR9D572</accession>
<dbReference type="EMBL" id="JACXSS010000001">
    <property type="protein sequence ID" value="MBD9357354.1"/>
    <property type="molecule type" value="Genomic_DNA"/>
</dbReference>
<dbReference type="RefSeq" id="WP_192375638.1">
    <property type="nucleotide sequence ID" value="NZ_CAJHIV010000001.1"/>
</dbReference>